<dbReference type="Pfam" id="PF00004">
    <property type="entry name" value="AAA"/>
    <property type="match status" value="1"/>
</dbReference>
<evidence type="ECO:0000259" key="3">
    <source>
        <dbReference type="SMART" id="SM00382"/>
    </source>
</evidence>
<comment type="similarity">
    <text evidence="1">Belongs to the AAA ATPase family. BCS1 subfamily.</text>
</comment>
<protein>
    <submittedName>
        <fullName evidence="5">LOW QUALITY PROTEIN: probable mitochondrial chaperone bcs1</fullName>
    </submittedName>
</protein>
<gene>
    <name evidence="5" type="primary">LOC104222646</name>
</gene>
<dbReference type="AlphaFoldDB" id="A0A1U7W0R0"/>
<dbReference type="Gene3D" id="3.40.50.300">
    <property type="entry name" value="P-loop containing nucleotide triphosphate hydrolases"/>
    <property type="match status" value="1"/>
</dbReference>
<dbReference type="InterPro" id="IPR050747">
    <property type="entry name" value="Mitochondrial_chaperone_BCS1"/>
</dbReference>
<dbReference type="Gene3D" id="6.10.280.40">
    <property type="match status" value="1"/>
</dbReference>
<organism evidence="4 5">
    <name type="scientific">Nicotiana sylvestris</name>
    <name type="common">Wood tobacco</name>
    <name type="synonym">South American tobacco</name>
    <dbReference type="NCBI Taxonomy" id="4096"/>
    <lineage>
        <taxon>Eukaryota</taxon>
        <taxon>Viridiplantae</taxon>
        <taxon>Streptophyta</taxon>
        <taxon>Embryophyta</taxon>
        <taxon>Tracheophyta</taxon>
        <taxon>Spermatophyta</taxon>
        <taxon>Magnoliopsida</taxon>
        <taxon>eudicotyledons</taxon>
        <taxon>Gunneridae</taxon>
        <taxon>Pentapetalae</taxon>
        <taxon>asterids</taxon>
        <taxon>lamiids</taxon>
        <taxon>Solanales</taxon>
        <taxon>Solanaceae</taxon>
        <taxon>Nicotianoideae</taxon>
        <taxon>Nicotianeae</taxon>
        <taxon>Nicotiana</taxon>
    </lineage>
</organism>
<dbReference type="InterPro" id="IPR027417">
    <property type="entry name" value="P-loop_NTPase"/>
</dbReference>
<dbReference type="Proteomes" id="UP000189701">
    <property type="component" value="Unplaced"/>
</dbReference>
<keyword evidence="4" id="KW-1185">Reference proteome</keyword>
<dbReference type="PROSITE" id="PS00674">
    <property type="entry name" value="AAA"/>
    <property type="match status" value="1"/>
</dbReference>
<evidence type="ECO:0000256" key="2">
    <source>
        <dbReference type="RuleBase" id="RU003651"/>
    </source>
</evidence>
<evidence type="ECO:0000313" key="4">
    <source>
        <dbReference type="Proteomes" id="UP000189701"/>
    </source>
</evidence>
<dbReference type="GO" id="GO:0005524">
    <property type="term" value="F:ATP binding"/>
    <property type="evidence" value="ECO:0007669"/>
    <property type="project" value="UniProtKB-KW"/>
</dbReference>
<dbReference type="SUPFAM" id="SSF52540">
    <property type="entry name" value="P-loop containing nucleoside triphosphate hydrolases"/>
    <property type="match status" value="1"/>
</dbReference>
<feature type="non-terminal residue" evidence="5">
    <location>
        <position position="180"/>
    </location>
</feature>
<dbReference type="eggNOG" id="KOG0743">
    <property type="taxonomic scope" value="Eukaryota"/>
</dbReference>
<dbReference type="SMART" id="SM00382">
    <property type="entry name" value="AAA"/>
    <property type="match status" value="1"/>
</dbReference>
<name>A0A1U7W0R0_NICSY</name>
<reference evidence="4" key="1">
    <citation type="journal article" date="2013" name="Genome Biol.">
        <title>Reference genomes and transcriptomes of Nicotiana sylvestris and Nicotiana tomentosiformis.</title>
        <authorList>
            <person name="Sierro N."/>
            <person name="Battey J.N."/>
            <person name="Ouadi S."/>
            <person name="Bovet L."/>
            <person name="Goepfert S."/>
            <person name="Bakaher N."/>
            <person name="Peitsch M.C."/>
            <person name="Ivanov N.V."/>
        </authorList>
    </citation>
    <scope>NUCLEOTIDE SEQUENCE [LARGE SCALE GENOMIC DNA]</scope>
</reference>
<keyword evidence="2" id="KW-0067">ATP-binding</keyword>
<dbReference type="InterPro" id="IPR003593">
    <property type="entry name" value="AAA+_ATPase"/>
</dbReference>
<dbReference type="InterPro" id="IPR003960">
    <property type="entry name" value="ATPase_AAA_CS"/>
</dbReference>
<dbReference type="Pfam" id="PF25568">
    <property type="entry name" value="AAA_lid_At3g28540"/>
    <property type="match status" value="1"/>
</dbReference>
<sequence>KRGYLLYGPPGTGKSSLIAAIANYLKFDVYDLEFSNITSDADLRRLLMSTKNRSYILVIEDIDCSIDLPDRTKNRAVYGHSRSRDQDRLTLGGLLNFIDGLWSSIGDERVIIFTTNHKEKLDPALLRPGRMDKHIHMSYLTIESFKVLATNYLEIYDLNNYDCFQEIQELIESVQVTTAE</sequence>
<proteinExistence type="inferred from homology"/>
<dbReference type="RefSeq" id="XP_009772193.1">
    <property type="nucleotide sequence ID" value="XM_009773891.1"/>
</dbReference>
<dbReference type="GO" id="GO:0016887">
    <property type="term" value="F:ATP hydrolysis activity"/>
    <property type="evidence" value="ECO:0007669"/>
    <property type="project" value="InterPro"/>
</dbReference>
<reference evidence="5" key="2">
    <citation type="submission" date="2025-08" db="UniProtKB">
        <authorList>
            <consortium name="RefSeq"/>
        </authorList>
    </citation>
    <scope>IDENTIFICATION</scope>
    <source>
        <tissue evidence="5">Leaf</tissue>
    </source>
</reference>
<evidence type="ECO:0000313" key="5">
    <source>
        <dbReference type="RefSeq" id="XP_009772193.1"/>
    </source>
</evidence>
<evidence type="ECO:0000256" key="1">
    <source>
        <dbReference type="ARBA" id="ARBA00007448"/>
    </source>
</evidence>
<dbReference type="InterPro" id="IPR003959">
    <property type="entry name" value="ATPase_AAA_core"/>
</dbReference>
<feature type="non-terminal residue" evidence="5">
    <location>
        <position position="1"/>
    </location>
</feature>
<keyword evidence="2" id="KW-0547">Nucleotide-binding</keyword>
<dbReference type="InterPro" id="IPR058017">
    <property type="entry name" value="At3g28540-like_C"/>
</dbReference>
<dbReference type="PANTHER" id="PTHR23070">
    <property type="entry name" value="BCS1 AAA-TYPE ATPASE"/>
    <property type="match status" value="1"/>
</dbReference>
<accession>A0A1U7W0R0</accession>
<feature type="domain" description="AAA+ ATPase" evidence="3">
    <location>
        <begin position="1"/>
        <end position="141"/>
    </location>
</feature>
<dbReference type="STRING" id="4096.A0A1U7W0R0"/>